<evidence type="ECO:0000313" key="1">
    <source>
        <dbReference type="EMBL" id="BDU51046.1"/>
    </source>
</evidence>
<dbReference type="AlphaFoldDB" id="A0AAU9DX98"/>
<sequence>MKKIKLILIFMFFITIFGFASNLPLSKEATIIENVSSAEVLMKGTGIYKSKERSKRKIKKDIEKNGIFNAIKDAKRAIIYYLLYEGTDPILSSNDEKNKFQNIEEKYFEIGKINNYITYESTRFSKKIIIDRGKGIKIAKSFKVNKELLMKDLTNDGVLIKRENLVEKLGNPSIMVIPMTKKGENPIELLNKNDNMRHISSVIESYLTAKQYDVVVPEQQEKMNKLNSAQMGLADAEEDFSYKLALSVGSDIYITFSGELTDAGYGTKQYVVNLKAYETTTSRLLGTETGYSNSRDGNVKISIEEAVNDAMNNILSRINNYWVADLKKGIQYKLVINCSDEFDEDELEDIQFELIDIIEKLSNKSKENIVSKNMIDYSIWVSNEKLSSSFKIYRYIKKEFGKSGMDGRIKKINLNRKMIILEVSPE</sequence>
<keyword evidence="2" id="KW-1185">Reference proteome</keyword>
<dbReference type="EMBL" id="AP027059">
    <property type="protein sequence ID" value="BDU51046.1"/>
    <property type="molecule type" value="Genomic_DNA"/>
</dbReference>
<proteinExistence type="predicted"/>
<dbReference type="RefSeq" id="WP_307903891.1">
    <property type="nucleotide sequence ID" value="NZ_AP027059.1"/>
</dbReference>
<dbReference type="InterPro" id="IPR046173">
    <property type="entry name" value="DUF6175"/>
</dbReference>
<dbReference type="Pfam" id="PF19672">
    <property type="entry name" value="DUF6175"/>
    <property type="match status" value="1"/>
</dbReference>
<dbReference type="Proteomes" id="UP001321582">
    <property type="component" value="Chromosome"/>
</dbReference>
<reference evidence="1 2" key="1">
    <citation type="submission" date="2022-11" db="EMBL/GenBank/DDBJ databases">
        <title>Haliovirga abyssi gen. nov., sp. nov., a mesophilic fermentative bacterium isolated from the Iheya North hydrothermal field and the proposal of Haliovirgaceae fam. nov.</title>
        <authorList>
            <person name="Miyazaki U."/>
            <person name="Tame A."/>
            <person name="Miyazaki J."/>
            <person name="Takai K."/>
            <person name="Sawayama S."/>
            <person name="Kitajima M."/>
            <person name="Okamoto A."/>
            <person name="Nakagawa S."/>
        </authorList>
    </citation>
    <scope>NUCLEOTIDE SEQUENCE [LARGE SCALE GENOMIC DNA]</scope>
    <source>
        <strain evidence="1 2">IC12</strain>
    </source>
</reference>
<name>A0AAU9DX98_9FUSO</name>
<dbReference type="KEGG" id="haby:HLVA_16150"/>
<protein>
    <recommendedName>
        <fullName evidence="3">DUF2066 domain-containing protein</fullName>
    </recommendedName>
</protein>
<accession>A0AAU9DX98</accession>
<evidence type="ECO:0008006" key="3">
    <source>
        <dbReference type="Google" id="ProtNLM"/>
    </source>
</evidence>
<gene>
    <name evidence="1" type="ORF">HLVA_16150</name>
</gene>
<evidence type="ECO:0000313" key="2">
    <source>
        <dbReference type="Proteomes" id="UP001321582"/>
    </source>
</evidence>
<organism evidence="1 2">
    <name type="scientific">Haliovirga abyssi</name>
    <dbReference type="NCBI Taxonomy" id="2996794"/>
    <lineage>
        <taxon>Bacteria</taxon>
        <taxon>Fusobacteriati</taxon>
        <taxon>Fusobacteriota</taxon>
        <taxon>Fusobacteriia</taxon>
        <taxon>Fusobacteriales</taxon>
        <taxon>Haliovirgaceae</taxon>
        <taxon>Haliovirga</taxon>
    </lineage>
</organism>